<feature type="domain" description="PAC" evidence="8">
    <location>
        <begin position="331"/>
        <end position="383"/>
    </location>
</feature>
<keyword evidence="6" id="KW-0472">Membrane</keyword>
<keyword evidence="11" id="KW-1185">Reference proteome</keyword>
<feature type="compositionally biased region" description="Basic and acidic residues" evidence="5">
    <location>
        <begin position="467"/>
        <end position="477"/>
    </location>
</feature>
<evidence type="ECO:0000259" key="7">
    <source>
        <dbReference type="PROSITE" id="PS50111"/>
    </source>
</evidence>
<dbReference type="Gene3D" id="3.30.450.290">
    <property type="match status" value="1"/>
</dbReference>
<dbReference type="Pfam" id="PF13426">
    <property type="entry name" value="PAS_9"/>
    <property type="match status" value="1"/>
</dbReference>
<dbReference type="PROSITE" id="PS50111">
    <property type="entry name" value="CHEMOTAXIS_TRANSDUC_2"/>
    <property type="match status" value="1"/>
</dbReference>
<evidence type="ECO:0000256" key="6">
    <source>
        <dbReference type="SAM" id="Phobius"/>
    </source>
</evidence>
<dbReference type="GO" id="GO:0007165">
    <property type="term" value="P:signal transduction"/>
    <property type="evidence" value="ECO:0007669"/>
    <property type="project" value="UniProtKB-KW"/>
</dbReference>
<dbReference type="AlphaFoldDB" id="A0A4P6HIS8"/>
<dbReference type="SUPFAM" id="SSF58104">
    <property type="entry name" value="Methyl-accepting chemotaxis protein (MCP) signaling domain"/>
    <property type="match status" value="1"/>
</dbReference>
<dbReference type="KEGG" id="dcb:C3Y92_04050"/>
<evidence type="ECO:0000256" key="5">
    <source>
        <dbReference type="SAM" id="MobiDB-lite"/>
    </source>
</evidence>
<dbReference type="SMART" id="SM00086">
    <property type="entry name" value="PAC"/>
    <property type="match status" value="1"/>
</dbReference>
<proteinExistence type="inferred from homology"/>
<keyword evidence="2 4" id="KW-0807">Transducer</keyword>
<dbReference type="PANTHER" id="PTHR32089">
    <property type="entry name" value="METHYL-ACCEPTING CHEMOTAXIS PROTEIN MCPB"/>
    <property type="match status" value="1"/>
</dbReference>
<keyword evidence="6" id="KW-0812">Transmembrane</keyword>
<dbReference type="CDD" id="cd00130">
    <property type="entry name" value="PAS"/>
    <property type="match status" value="1"/>
</dbReference>
<evidence type="ECO:0000259" key="8">
    <source>
        <dbReference type="PROSITE" id="PS50113"/>
    </source>
</evidence>
<dbReference type="FunFam" id="1.10.287.950:FF:000001">
    <property type="entry name" value="Methyl-accepting chemotaxis sensory transducer"/>
    <property type="match status" value="1"/>
</dbReference>
<dbReference type="PANTHER" id="PTHR32089:SF112">
    <property type="entry name" value="LYSOZYME-LIKE PROTEIN-RELATED"/>
    <property type="match status" value="1"/>
</dbReference>
<dbReference type="EMBL" id="CP026538">
    <property type="protein sequence ID" value="QAZ66456.1"/>
    <property type="molecule type" value="Genomic_DNA"/>
</dbReference>
<dbReference type="PROSITE" id="PS50113">
    <property type="entry name" value="PAC"/>
    <property type="match status" value="1"/>
</dbReference>
<evidence type="ECO:0000256" key="2">
    <source>
        <dbReference type="ARBA" id="ARBA00023224"/>
    </source>
</evidence>
<protein>
    <submittedName>
        <fullName evidence="10">Chemotaxis protein</fullName>
    </submittedName>
</protein>
<evidence type="ECO:0000256" key="1">
    <source>
        <dbReference type="ARBA" id="ARBA00004370"/>
    </source>
</evidence>
<comment type="similarity">
    <text evidence="3">Belongs to the methyl-accepting chemotaxis (MCP) protein family.</text>
</comment>
<dbReference type="PROSITE" id="PS50885">
    <property type="entry name" value="HAMP"/>
    <property type="match status" value="1"/>
</dbReference>
<feature type="domain" description="HAMP" evidence="9">
    <location>
        <begin position="211"/>
        <end position="263"/>
    </location>
</feature>
<sequence>MFDVVSRSLGLKVLLLVSGLTIAAFAGLFLANAHWQRQGTVDMIDRSARKTSDMLRMAIEEPMRLGKNAETAAQFAKTASAHADIRAFLTDYKGNVTYATDTAAARQDMDRLAPDASVAAMVKKALTGDYHGGEIIPWAGKPSFVAVSSIKNEPACHHCHGASKPILGAMVVVQDVSPEMARLAGDQWKAAGVSLAGLVSLLAALLLFIKFAVVTRVKHIAGLSSQIAAGSLDLTFADPGKDEIAALAANLSAMVGSMKDQLEYNRGILNGVIIPIFVADRERRFEFVNAPLTGILGKDASAMLGNPVTDSFMREDGRSGCAAVLETGECSSGFTRFTRSDGRAFPLHYEISPLKNASGAVVGVIGVLIDLTQEERDKDHIKAQREKLLTVADEVTSVARELSDASDVLSARMEELTTGVANTARETERVATAMEEMNATVMEVAKNAGDTARASDEASREASAGGREVEQTVEETRKVSRRTADLAASLGQLETRAENIGQVLSVIGDIADQTNLLALNAAIEAARAGDAGRGFAVVADEVRKLAEKTMHATTEVAAAVGEIQTSTRQAVSGMDETKARVERTADMAEGSGAVLGRIVNQAGRIADMVRNIATASEQQSATSEEVSTSVAHINELSQDLTSRIAEAGERIREVRSMANHLAKLVEQFREG</sequence>
<gene>
    <name evidence="10" type="ORF">C3Y92_04050</name>
</gene>
<dbReference type="Proteomes" id="UP000293296">
    <property type="component" value="Chromosome"/>
</dbReference>
<dbReference type="SMART" id="SM00091">
    <property type="entry name" value="PAS"/>
    <property type="match status" value="1"/>
</dbReference>
<dbReference type="InterPro" id="IPR004090">
    <property type="entry name" value="Chemotax_Me-accpt_rcpt"/>
</dbReference>
<name>A0A4P6HIS8_9BACT</name>
<dbReference type="InterPro" id="IPR000014">
    <property type="entry name" value="PAS"/>
</dbReference>
<evidence type="ECO:0000256" key="3">
    <source>
        <dbReference type="ARBA" id="ARBA00029447"/>
    </source>
</evidence>
<evidence type="ECO:0000313" key="11">
    <source>
        <dbReference type="Proteomes" id="UP000293296"/>
    </source>
</evidence>
<dbReference type="Gene3D" id="1.10.287.950">
    <property type="entry name" value="Methyl-accepting chemotaxis protein"/>
    <property type="match status" value="1"/>
</dbReference>
<dbReference type="InterPro" id="IPR035965">
    <property type="entry name" value="PAS-like_dom_sf"/>
</dbReference>
<keyword evidence="6" id="KW-1133">Transmembrane helix</keyword>
<organism evidence="10 11">
    <name type="scientific">Solidesulfovibrio carbinolicus</name>
    <dbReference type="NCBI Taxonomy" id="296842"/>
    <lineage>
        <taxon>Bacteria</taxon>
        <taxon>Pseudomonadati</taxon>
        <taxon>Thermodesulfobacteriota</taxon>
        <taxon>Desulfovibrionia</taxon>
        <taxon>Desulfovibrionales</taxon>
        <taxon>Desulfovibrionaceae</taxon>
        <taxon>Solidesulfovibrio</taxon>
    </lineage>
</organism>
<dbReference type="SMART" id="SM00304">
    <property type="entry name" value="HAMP"/>
    <property type="match status" value="1"/>
</dbReference>
<dbReference type="Pfam" id="PF00015">
    <property type="entry name" value="MCPsignal"/>
    <property type="match status" value="1"/>
</dbReference>
<comment type="subcellular location">
    <subcellularLocation>
        <location evidence="1">Membrane</location>
    </subcellularLocation>
</comment>
<dbReference type="GO" id="GO:0016020">
    <property type="term" value="C:membrane"/>
    <property type="evidence" value="ECO:0007669"/>
    <property type="project" value="UniProtKB-SubCell"/>
</dbReference>
<dbReference type="SUPFAM" id="SSF55785">
    <property type="entry name" value="PYP-like sensor domain (PAS domain)"/>
    <property type="match status" value="1"/>
</dbReference>
<dbReference type="InterPro" id="IPR001610">
    <property type="entry name" value="PAC"/>
</dbReference>
<dbReference type="PRINTS" id="PR00260">
    <property type="entry name" value="CHEMTRNSDUCR"/>
</dbReference>
<dbReference type="RefSeq" id="WP_129349737.1">
    <property type="nucleotide sequence ID" value="NZ_CP026538.1"/>
</dbReference>
<dbReference type="CDD" id="cd11386">
    <property type="entry name" value="MCP_signal"/>
    <property type="match status" value="1"/>
</dbReference>
<evidence type="ECO:0000313" key="10">
    <source>
        <dbReference type="EMBL" id="QAZ66456.1"/>
    </source>
</evidence>
<dbReference type="OrthoDB" id="9816383at2"/>
<dbReference type="InterPro" id="IPR000700">
    <property type="entry name" value="PAS-assoc_C"/>
</dbReference>
<dbReference type="InterPro" id="IPR004089">
    <property type="entry name" value="MCPsignal_dom"/>
</dbReference>
<dbReference type="InterPro" id="IPR003660">
    <property type="entry name" value="HAMP_dom"/>
</dbReference>
<evidence type="ECO:0000259" key="9">
    <source>
        <dbReference type="PROSITE" id="PS50885"/>
    </source>
</evidence>
<dbReference type="NCBIfam" id="TIGR00229">
    <property type="entry name" value="sensory_box"/>
    <property type="match status" value="1"/>
</dbReference>
<feature type="region of interest" description="Disordered" evidence="5">
    <location>
        <begin position="448"/>
        <end position="477"/>
    </location>
</feature>
<dbReference type="GO" id="GO:0006935">
    <property type="term" value="P:chemotaxis"/>
    <property type="evidence" value="ECO:0007669"/>
    <property type="project" value="InterPro"/>
</dbReference>
<feature type="transmembrane region" description="Helical" evidence="6">
    <location>
        <begin position="13"/>
        <end position="33"/>
    </location>
</feature>
<dbReference type="GO" id="GO:0004888">
    <property type="term" value="F:transmembrane signaling receptor activity"/>
    <property type="evidence" value="ECO:0007669"/>
    <property type="project" value="InterPro"/>
</dbReference>
<dbReference type="SMART" id="SM00283">
    <property type="entry name" value="MA"/>
    <property type="match status" value="1"/>
</dbReference>
<feature type="transmembrane region" description="Helical" evidence="6">
    <location>
        <begin position="190"/>
        <end position="209"/>
    </location>
</feature>
<evidence type="ECO:0000256" key="4">
    <source>
        <dbReference type="PROSITE-ProRule" id="PRU00284"/>
    </source>
</evidence>
<dbReference type="Gene3D" id="3.30.450.20">
    <property type="entry name" value="PAS domain"/>
    <property type="match status" value="1"/>
</dbReference>
<dbReference type="Gene3D" id="6.10.340.10">
    <property type="match status" value="1"/>
</dbReference>
<feature type="domain" description="Methyl-accepting transducer" evidence="7">
    <location>
        <begin position="398"/>
        <end position="634"/>
    </location>
</feature>
<reference evidence="10 11" key="1">
    <citation type="submission" date="2018-02" db="EMBL/GenBank/DDBJ databases">
        <title>Genome sequence of Desulfovibrio carbinolicus DSM 3852.</title>
        <authorList>
            <person name="Wilbanks E."/>
            <person name="Skennerton C.T."/>
            <person name="Orphan V.J."/>
        </authorList>
    </citation>
    <scope>NUCLEOTIDE SEQUENCE [LARGE SCALE GENOMIC DNA]</scope>
    <source>
        <strain evidence="10 11">DSM 3852</strain>
    </source>
</reference>
<accession>A0A4P6HIS8</accession>